<dbReference type="OrthoDB" id="180999at2"/>
<dbReference type="InterPro" id="IPR051125">
    <property type="entry name" value="ABC-4/HrtB_transporter"/>
</dbReference>
<evidence type="ECO:0000259" key="8">
    <source>
        <dbReference type="Pfam" id="PF02687"/>
    </source>
</evidence>
<dbReference type="RefSeq" id="WP_145085366.1">
    <property type="nucleotide sequence ID" value="NZ_CP036298.1"/>
</dbReference>
<comment type="subcellular location">
    <subcellularLocation>
        <location evidence="1">Cell membrane</location>
        <topology evidence="1">Multi-pass membrane protein</topology>
    </subcellularLocation>
</comment>
<keyword evidence="10" id="KW-1185">Reference proteome</keyword>
<keyword evidence="6 7" id="KW-0472">Membrane</keyword>
<evidence type="ECO:0000256" key="5">
    <source>
        <dbReference type="ARBA" id="ARBA00022989"/>
    </source>
</evidence>
<reference evidence="9 10" key="1">
    <citation type="submission" date="2019-02" db="EMBL/GenBank/DDBJ databases">
        <title>Deep-cultivation of Planctomycetes and their phenomic and genomic characterization uncovers novel biology.</title>
        <authorList>
            <person name="Wiegand S."/>
            <person name="Jogler M."/>
            <person name="Boedeker C."/>
            <person name="Pinto D."/>
            <person name="Vollmers J."/>
            <person name="Rivas-Marin E."/>
            <person name="Kohn T."/>
            <person name="Peeters S.H."/>
            <person name="Heuer A."/>
            <person name="Rast P."/>
            <person name="Oberbeckmann S."/>
            <person name="Bunk B."/>
            <person name="Jeske O."/>
            <person name="Meyerdierks A."/>
            <person name="Storesund J.E."/>
            <person name="Kallscheuer N."/>
            <person name="Luecker S."/>
            <person name="Lage O.M."/>
            <person name="Pohl T."/>
            <person name="Merkel B.J."/>
            <person name="Hornburger P."/>
            <person name="Mueller R.-W."/>
            <person name="Bruemmer F."/>
            <person name="Labrenz M."/>
            <person name="Spormann A.M."/>
            <person name="Op den Camp H."/>
            <person name="Overmann J."/>
            <person name="Amann R."/>
            <person name="Jetten M.S.M."/>
            <person name="Mascher T."/>
            <person name="Medema M.H."/>
            <person name="Devos D.P."/>
            <person name="Kaster A.-K."/>
            <person name="Ovreas L."/>
            <person name="Rohde M."/>
            <person name="Galperin M.Y."/>
            <person name="Jogler C."/>
        </authorList>
    </citation>
    <scope>NUCLEOTIDE SEQUENCE [LARGE SCALE GENOMIC DNA]</scope>
    <source>
        <strain evidence="9 10">Q31a</strain>
    </source>
</reference>
<dbReference type="Proteomes" id="UP000318017">
    <property type="component" value="Chromosome"/>
</dbReference>
<feature type="transmembrane region" description="Helical" evidence="7">
    <location>
        <begin position="363"/>
        <end position="385"/>
    </location>
</feature>
<evidence type="ECO:0000256" key="2">
    <source>
        <dbReference type="ARBA" id="ARBA00022448"/>
    </source>
</evidence>
<dbReference type="AlphaFoldDB" id="A0A518GGC3"/>
<evidence type="ECO:0000256" key="7">
    <source>
        <dbReference type="SAM" id="Phobius"/>
    </source>
</evidence>
<dbReference type="PANTHER" id="PTHR43738:SF1">
    <property type="entry name" value="HEMIN TRANSPORT SYSTEM PERMEASE PROTEIN HRTB-RELATED"/>
    <property type="match status" value="1"/>
</dbReference>
<dbReference type="InterPro" id="IPR005891">
    <property type="entry name" value="DevC"/>
</dbReference>
<dbReference type="EMBL" id="CP036298">
    <property type="protein sequence ID" value="QDV27652.1"/>
    <property type="molecule type" value="Genomic_DNA"/>
</dbReference>
<evidence type="ECO:0000256" key="6">
    <source>
        <dbReference type="ARBA" id="ARBA00023136"/>
    </source>
</evidence>
<dbReference type="Pfam" id="PF02687">
    <property type="entry name" value="FtsX"/>
    <property type="match status" value="1"/>
</dbReference>
<keyword evidence="5 7" id="KW-1133">Transmembrane helix</keyword>
<evidence type="ECO:0000313" key="10">
    <source>
        <dbReference type="Proteomes" id="UP000318017"/>
    </source>
</evidence>
<evidence type="ECO:0000256" key="1">
    <source>
        <dbReference type="ARBA" id="ARBA00004651"/>
    </source>
</evidence>
<dbReference type="PANTHER" id="PTHR43738">
    <property type="entry name" value="ABC TRANSPORTER, MEMBRANE PROTEIN"/>
    <property type="match status" value="1"/>
</dbReference>
<gene>
    <name evidence="9" type="ORF">Q31a_60450</name>
</gene>
<dbReference type="KEGG" id="ahel:Q31a_60450"/>
<keyword evidence="2" id="KW-0813">Transport</keyword>
<keyword evidence="3" id="KW-1003">Cell membrane</keyword>
<keyword evidence="4 7" id="KW-0812">Transmembrane</keyword>
<feature type="transmembrane region" description="Helical" evidence="7">
    <location>
        <begin position="315"/>
        <end position="343"/>
    </location>
</feature>
<name>A0A518GGC3_9BACT</name>
<feature type="transmembrane region" description="Helical" evidence="7">
    <location>
        <begin position="273"/>
        <end position="295"/>
    </location>
</feature>
<organism evidence="9 10">
    <name type="scientific">Aureliella helgolandensis</name>
    <dbReference type="NCBI Taxonomy" id="2527968"/>
    <lineage>
        <taxon>Bacteria</taxon>
        <taxon>Pseudomonadati</taxon>
        <taxon>Planctomycetota</taxon>
        <taxon>Planctomycetia</taxon>
        <taxon>Pirellulales</taxon>
        <taxon>Pirellulaceae</taxon>
        <taxon>Aureliella</taxon>
    </lineage>
</organism>
<protein>
    <submittedName>
        <fullName evidence="9">FtsX-like permease family protein</fullName>
    </submittedName>
</protein>
<feature type="domain" description="ABC3 transporter permease C-terminal" evidence="8">
    <location>
        <begin position="278"/>
        <end position="389"/>
    </location>
</feature>
<feature type="transmembrane region" description="Helical" evidence="7">
    <location>
        <begin position="12"/>
        <end position="33"/>
    </location>
</feature>
<proteinExistence type="predicted"/>
<evidence type="ECO:0000256" key="4">
    <source>
        <dbReference type="ARBA" id="ARBA00022692"/>
    </source>
</evidence>
<sequence>MRTPLAWHNLTSSFAKCALAATGVGFAVVLMFMQIGFRNALIDNNVQIFSLFDTRVANLTMLSRARYNISTEQRFERNLLEQAAALPGVQQVCVVSVERGTAQVQVAGHTPRPIRVIGVELHAPHFFADPNLFQDLQTADAQQAALVDTRSKPGFGFAGAPTGLKKQAIELNGKSLPVTGQFQLGTDFGNDGTLLLSERLHADYFPWRNASGHPSDVVDIGLIQASSQNTEELDLLAARIAALAPRQIDVARTDTFIVREKNFWASNTPIGKIFLIGTIMGLVVGAIICYQIQFTDISDHMPELATLKAMGYGPAYFWSLVLCQSFYLACLGFIPGLVVSLGLYHLLATSSGLVMAMTWDRILLVWILTMVMCVASGILAIRKLFHTDPASLF</sequence>
<evidence type="ECO:0000313" key="9">
    <source>
        <dbReference type="EMBL" id="QDV27652.1"/>
    </source>
</evidence>
<dbReference type="InterPro" id="IPR003838">
    <property type="entry name" value="ABC3_permease_C"/>
</dbReference>
<dbReference type="GO" id="GO:0005886">
    <property type="term" value="C:plasma membrane"/>
    <property type="evidence" value="ECO:0007669"/>
    <property type="project" value="UniProtKB-SubCell"/>
</dbReference>
<dbReference type="PIRSF" id="PIRSF031773">
    <property type="entry name" value="DevC"/>
    <property type="match status" value="1"/>
</dbReference>
<evidence type="ECO:0000256" key="3">
    <source>
        <dbReference type="ARBA" id="ARBA00022475"/>
    </source>
</evidence>
<accession>A0A518GGC3</accession>